<dbReference type="Gene3D" id="3.80.10.10">
    <property type="entry name" value="Ribonuclease Inhibitor"/>
    <property type="match status" value="1"/>
</dbReference>
<dbReference type="OMA" id="STHENNR"/>
<evidence type="ECO:0000256" key="8">
    <source>
        <dbReference type="ARBA" id="ARBA00022989"/>
    </source>
</evidence>
<name>A0A1U7ZQF0_NELNU</name>
<protein>
    <submittedName>
        <fullName evidence="12">LRR receptor-like serine/threonine-protein kinase ERL2</fullName>
    </submittedName>
</protein>
<dbReference type="PANTHER" id="PTHR48062">
    <property type="entry name" value="RECEPTOR-LIKE PROTEIN 14"/>
    <property type="match status" value="1"/>
</dbReference>
<evidence type="ECO:0000256" key="2">
    <source>
        <dbReference type="ARBA" id="ARBA00009592"/>
    </source>
</evidence>
<dbReference type="KEGG" id="nnu:104592651"/>
<dbReference type="InterPro" id="IPR003591">
    <property type="entry name" value="Leu-rich_rpt_typical-subtyp"/>
</dbReference>
<sequence length="289" mass="32395">MANNHFEGPANFCAHGNLWFIDLSENNLRGSISSCFSPERLNYAHFQKNQLKGPMTEAFSKSTNLVTLDISDNFINGSLPRWIVNLSSLRVLLLKGNHLEGNIPILLCHLNQISILDLSHNNLSGPIPSCLSNITFERLKDPNGANGHKFDVEIYRGTVTSFSSEYVYKSRLVEFQFLQYYDAFKKVEEQVGFTTKRSDFCKGINLELMLGLDLSSNQLTDHIPPELGKLQEIHTLNLSHNHLSGSIPTTISNLTQLESLDLSYNNLIGTIPPQITELRTLFGNFHGGT</sequence>
<keyword evidence="8" id="KW-1133">Transmembrane helix</keyword>
<evidence type="ECO:0000256" key="5">
    <source>
        <dbReference type="ARBA" id="ARBA00022692"/>
    </source>
</evidence>
<evidence type="ECO:0000256" key="9">
    <source>
        <dbReference type="ARBA" id="ARBA00023136"/>
    </source>
</evidence>
<dbReference type="PRINTS" id="PR00019">
    <property type="entry name" value="LEURICHRPT"/>
</dbReference>
<accession>A0A1U7ZQF0</accession>
<evidence type="ECO:0000256" key="7">
    <source>
        <dbReference type="ARBA" id="ARBA00022737"/>
    </source>
</evidence>
<keyword evidence="10" id="KW-0325">Glycoprotein</keyword>
<reference evidence="12" key="1">
    <citation type="submission" date="2025-08" db="UniProtKB">
        <authorList>
            <consortium name="RefSeq"/>
        </authorList>
    </citation>
    <scope>IDENTIFICATION</scope>
</reference>
<keyword evidence="3" id="KW-1003">Cell membrane</keyword>
<dbReference type="InterPro" id="IPR032675">
    <property type="entry name" value="LRR_dom_sf"/>
</dbReference>
<keyword evidence="11" id="KW-1185">Reference proteome</keyword>
<comment type="similarity">
    <text evidence="2">Belongs to the RLP family.</text>
</comment>
<evidence type="ECO:0000313" key="12">
    <source>
        <dbReference type="RefSeq" id="XP_010250386.1"/>
    </source>
</evidence>
<dbReference type="PANTHER" id="PTHR48062:SF21">
    <property type="entry name" value="RECEPTOR-LIKE PROTEIN 12"/>
    <property type="match status" value="1"/>
</dbReference>
<dbReference type="FunFam" id="3.80.10.10:FF:000041">
    <property type="entry name" value="LRR receptor-like serine/threonine-protein kinase ERECTA"/>
    <property type="match status" value="1"/>
</dbReference>
<comment type="subcellular location">
    <subcellularLocation>
        <location evidence="1">Cell membrane</location>
        <topology evidence="1">Single-pass type I membrane protein</topology>
    </subcellularLocation>
</comment>
<evidence type="ECO:0000256" key="1">
    <source>
        <dbReference type="ARBA" id="ARBA00004251"/>
    </source>
</evidence>
<dbReference type="InParanoid" id="A0A1U7ZQF0"/>
<keyword evidence="9" id="KW-0472">Membrane</keyword>
<dbReference type="GeneID" id="104592651"/>
<dbReference type="OrthoDB" id="4691307at2759"/>
<organism evidence="11 12">
    <name type="scientific">Nelumbo nucifera</name>
    <name type="common">Sacred lotus</name>
    <dbReference type="NCBI Taxonomy" id="4432"/>
    <lineage>
        <taxon>Eukaryota</taxon>
        <taxon>Viridiplantae</taxon>
        <taxon>Streptophyta</taxon>
        <taxon>Embryophyta</taxon>
        <taxon>Tracheophyta</taxon>
        <taxon>Spermatophyta</taxon>
        <taxon>Magnoliopsida</taxon>
        <taxon>Proteales</taxon>
        <taxon>Nelumbonaceae</taxon>
        <taxon>Nelumbo</taxon>
    </lineage>
</organism>
<dbReference type="InterPro" id="IPR001611">
    <property type="entry name" value="Leu-rich_rpt"/>
</dbReference>
<dbReference type="eggNOG" id="KOG0619">
    <property type="taxonomic scope" value="Eukaryota"/>
</dbReference>
<gene>
    <name evidence="12" type="primary">LOC104592651</name>
</gene>
<dbReference type="Pfam" id="PF00560">
    <property type="entry name" value="LRR_1"/>
    <property type="match status" value="2"/>
</dbReference>
<dbReference type="Proteomes" id="UP000189703">
    <property type="component" value="Unplaced"/>
</dbReference>
<keyword evidence="5" id="KW-0812">Transmembrane</keyword>
<dbReference type="AlphaFoldDB" id="A0A1U7ZQF0"/>
<evidence type="ECO:0000256" key="4">
    <source>
        <dbReference type="ARBA" id="ARBA00022614"/>
    </source>
</evidence>
<dbReference type="STRING" id="4432.A0A1U7ZQF0"/>
<keyword evidence="4" id="KW-0433">Leucine-rich repeat</keyword>
<evidence type="ECO:0000256" key="10">
    <source>
        <dbReference type="ARBA" id="ARBA00023180"/>
    </source>
</evidence>
<proteinExistence type="inferred from homology"/>
<dbReference type="InterPro" id="IPR051502">
    <property type="entry name" value="RLP_Defense_Trigger"/>
</dbReference>
<dbReference type="Pfam" id="PF13855">
    <property type="entry name" value="LRR_8"/>
    <property type="match status" value="2"/>
</dbReference>
<evidence type="ECO:0000256" key="3">
    <source>
        <dbReference type="ARBA" id="ARBA00022475"/>
    </source>
</evidence>
<keyword evidence="7" id="KW-0677">Repeat</keyword>
<dbReference type="SMART" id="SM00369">
    <property type="entry name" value="LRR_TYP"/>
    <property type="match status" value="3"/>
</dbReference>
<keyword evidence="6" id="KW-0732">Signal</keyword>
<dbReference type="SUPFAM" id="SSF52047">
    <property type="entry name" value="RNI-like"/>
    <property type="match status" value="1"/>
</dbReference>
<evidence type="ECO:0000313" key="11">
    <source>
        <dbReference type="Proteomes" id="UP000189703"/>
    </source>
</evidence>
<dbReference type="GO" id="GO:0005886">
    <property type="term" value="C:plasma membrane"/>
    <property type="evidence" value="ECO:0007669"/>
    <property type="project" value="UniProtKB-SubCell"/>
</dbReference>
<evidence type="ECO:0000256" key="6">
    <source>
        <dbReference type="ARBA" id="ARBA00022729"/>
    </source>
</evidence>
<dbReference type="RefSeq" id="XP_010250386.1">
    <property type="nucleotide sequence ID" value="XM_010252084.1"/>
</dbReference>
<dbReference type="FunFam" id="3.80.10.10:FF:000356">
    <property type="entry name" value="LRR receptor-like serine/threonine-protein kinase"/>
    <property type="match status" value="1"/>
</dbReference>